<dbReference type="Gene3D" id="3.40.50.300">
    <property type="entry name" value="P-loop containing nucleotide triphosphate hydrolases"/>
    <property type="match status" value="1"/>
</dbReference>
<dbReference type="SUPFAM" id="SSF52540">
    <property type="entry name" value="P-loop containing nucleoside triphosphate hydrolases"/>
    <property type="match status" value="1"/>
</dbReference>
<dbReference type="Gene3D" id="1.20.1560.10">
    <property type="entry name" value="ABC transporter type 1, transmembrane domain"/>
    <property type="match status" value="1"/>
</dbReference>
<dbReference type="GO" id="GO:0005886">
    <property type="term" value="C:plasma membrane"/>
    <property type="evidence" value="ECO:0007669"/>
    <property type="project" value="UniProtKB-SubCell"/>
</dbReference>
<proteinExistence type="predicted"/>
<dbReference type="InterPro" id="IPR003439">
    <property type="entry name" value="ABC_transporter-like_ATP-bd"/>
</dbReference>
<evidence type="ECO:0000313" key="11">
    <source>
        <dbReference type="Proteomes" id="UP000274661"/>
    </source>
</evidence>
<keyword evidence="5 7" id="KW-1133">Transmembrane helix</keyword>
<dbReference type="InterPro" id="IPR003593">
    <property type="entry name" value="AAA+_ATPase"/>
</dbReference>
<keyword evidence="6 7" id="KW-0472">Membrane</keyword>
<evidence type="ECO:0000256" key="7">
    <source>
        <dbReference type="SAM" id="Phobius"/>
    </source>
</evidence>
<dbReference type="InterPro" id="IPR011527">
    <property type="entry name" value="ABC1_TM_dom"/>
</dbReference>
<dbReference type="GO" id="GO:0005524">
    <property type="term" value="F:ATP binding"/>
    <property type="evidence" value="ECO:0007669"/>
    <property type="project" value="UniProtKB-KW"/>
</dbReference>
<name>A0A429VBU6_9SPHN</name>
<dbReference type="PANTHER" id="PTHR24221">
    <property type="entry name" value="ATP-BINDING CASSETTE SUB-FAMILY B"/>
    <property type="match status" value="1"/>
</dbReference>
<dbReference type="PROSITE" id="PS50893">
    <property type="entry name" value="ABC_TRANSPORTER_2"/>
    <property type="match status" value="1"/>
</dbReference>
<dbReference type="GO" id="GO:0030253">
    <property type="term" value="P:protein secretion by the type I secretion system"/>
    <property type="evidence" value="ECO:0007669"/>
    <property type="project" value="InterPro"/>
</dbReference>
<evidence type="ECO:0000256" key="2">
    <source>
        <dbReference type="ARBA" id="ARBA00022692"/>
    </source>
</evidence>
<dbReference type="Proteomes" id="UP000274661">
    <property type="component" value="Unassembled WGS sequence"/>
</dbReference>
<accession>A0A429VBU6</accession>
<evidence type="ECO:0000256" key="6">
    <source>
        <dbReference type="ARBA" id="ARBA00023136"/>
    </source>
</evidence>
<dbReference type="PROSITE" id="PS50929">
    <property type="entry name" value="ABC_TM1F"/>
    <property type="match status" value="1"/>
</dbReference>
<dbReference type="GO" id="GO:0030256">
    <property type="term" value="C:type I protein secretion system complex"/>
    <property type="evidence" value="ECO:0007669"/>
    <property type="project" value="InterPro"/>
</dbReference>
<dbReference type="InterPro" id="IPR036640">
    <property type="entry name" value="ABC1_TM_sf"/>
</dbReference>
<evidence type="ECO:0000313" key="10">
    <source>
        <dbReference type="EMBL" id="RST31448.1"/>
    </source>
</evidence>
<dbReference type="PROSITE" id="PS00211">
    <property type="entry name" value="ABC_TRANSPORTER_1"/>
    <property type="match status" value="1"/>
</dbReference>
<dbReference type="InterPro" id="IPR010128">
    <property type="entry name" value="ATPase_T1SS_PrtD-like"/>
</dbReference>
<keyword evidence="2 7" id="KW-0812">Transmembrane</keyword>
<dbReference type="InterPro" id="IPR039421">
    <property type="entry name" value="Type_1_exporter"/>
</dbReference>
<feature type="transmembrane region" description="Helical" evidence="7">
    <location>
        <begin position="186"/>
        <end position="206"/>
    </location>
</feature>
<dbReference type="AlphaFoldDB" id="A0A429VBU6"/>
<feature type="transmembrane region" description="Helical" evidence="7">
    <location>
        <begin position="56"/>
        <end position="78"/>
    </location>
</feature>
<evidence type="ECO:0000259" key="9">
    <source>
        <dbReference type="PROSITE" id="PS50929"/>
    </source>
</evidence>
<dbReference type="PANTHER" id="PTHR24221:SF248">
    <property type="entry name" value="ABC TRANSPORTER TRANSMEMBRANE REGION"/>
    <property type="match status" value="1"/>
</dbReference>
<keyword evidence="3" id="KW-0547">Nucleotide-binding</keyword>
<evidence type="ECO:0000256" key="5">
    <source>
        <dbReference type="ARBA" id="ARBA00022989"/>
    </source>
</evidence>
<protein>
    <submittedName>
        <fullName evidence="10">Type I secretion system permease/ATPase</fullName>
    </submittedName>
</protein>
<dbReference type="GO" id="GO:0140359">
    <property type="term" value="F:ABC-type transporter activity"/>
    <property type="evidence" value="ECO:0007669"/>
    <property type="project" value="InterPro"/>
</dbReference>
<feature type="domain" description="ABC transporter" evidence="8">
    <location>
        <begin position="364"/>
        <end position="605"/>
    </location>
</feature>
<sequence>MPDPGAHPGTEQLAPPCVTFAAGKHRQSGERPLFLPAAFRNSLTVQAALQACRRHFLYAALFSAAANLLFIAPMLYMLQVYDRVVPAQGQTTLLFLTLILIGALLALAGLDALRFRLLVRAGACLDGALAPQVMRSTFLQGDAHPRLARQAMREFDTLRQALTGPAMLGALDAPWIPVYVAVAFLIHFWMGMLAVAGAALIALLAWRNEQETREPLQQANTAAARAYASYDTAIASADVVRALGLREALVRGHGEERRDSLALQTGAGIASARLAAESKFVRLFLQSSALGLGALLAIDGLISPGAIFASSFIVGRAMAPIDQLVGGWRSIVQARGAIAVLDRLLGGNPLDVSRTLLPAPTGRLDVRGLGIATPDRQLIIANISFQLKPGEFAAIVGPSGAGKSTLVRALAGALTPSTGEVRFDGAEQRDWDPEQLARHIGYMPQETVLLAGSVKANISRFQGWMGEPGDAIDEQTVAAARLAGAHDMILALPGGYDHRIELGGRGLSAGQAQRIALARALFRDPAYIILDEPNASLDSEGDAQLIRTLEQLKAQGRTILVVAHRLSMLPVVDRLLVIRDGQLALSGPRDEVMRKLAPPQQQVTSREPAQ</sequence>
<feature type="transmembrane region" description="Helical" evidence="7">
    <location>
        <begin position="90"/>
        <end position="110"/>
    </location>
</feature>
<dbReference type="GO" id="GO:0016887">
    <property type="term" value="F:ATP hydrolysis activity"/>
    <property type="evidence" value="ECO:0007669"/>
    <property type="project" value="InterPro"/>
</dbReference>
<comment type="subcellular location">
    <subcellularLocation>
        <location evidence="1">Cell membrane</location>
        <topology evidence="1">Multi-pass membrane protein</topology>
    </subcellularLocation>
</comment>
<gene>
    <name evidence="10" type="ORF">HMF7854_11805</name>
</gene>
<dbReference type="InterPro" id="IPR017871">
    <property type="entry name" value="ABC_transporter-like_CS"/>
</dbReference>
<evidence type="ECO:0000256" key="1">
    <source>
        <dbReference type="ARBA" id="ARBA00004651"/>
    </source>
</evidence>
<dbReference type="InterPro" id="IPR027417">
    <property type="entry name" value="P-loop_NTPase"/>
</dbReference>
<evidence type="ECO:0000256" key="4">
    <source>
        <dbReference type="ARBA" id="ARBA00022840"/>
    </source>
</evidence>
<reference evidence="10 11" key="1">
    <citation type="submission" date="2018-12" db="EMBL/GenBank/DDBJ databases">
        <title>Sphingomonas sp. HMF7854 Genome sequencing and assembly.</title>
        <authorList>
            <person name="Cha I."/>
            <person name="Kang H."/>
            <person name="Kim H."/>
            <person name="Kang J."/>
            <person name="Joh K."/>
        </authorList>
    </citation>
    <scope>NUCLEOTIDE SEQUENCE [LARGE SCALE GENOMIC DNA]</scope>
    <source>
        <strain evidence="10 11">HMF7854</strain>
    </source>
</reference>
<dbReference type="GO" id="GO:0034040">
    <property type="term" value="F:ATPase-coupled lipid transmembrane transporter activity"/>
    <property type="evidence" value="ECO:0007669"/>
    <property type="project" value="TreeGrafter"/>
</dbReference>
<dbReference type="NCBIfam" id="TIGR01842">
    <property type="entry name" value="type_I_sec_PrtD"/>
    <property type="match status" value="1"/>
</dbReference>
<comment type="caution">
    <text evidence="10">The sequence shown here is derived from an EMBL/GenBank/DDBJ whole genome shotgun (WGS) entry which is preliminary data.</text>
</comment>
<feature type="domain" description="ABC transmembrane type-1" evidence="9">
    <location>
        <begin position="59"/>
        <end position="333"/>
    </location>
</feature>
<dbReference type="Pfam" id="PF00005">
    <property type="entry name" value="ABC_tran"/>
    <property type="match status" value="1"/>
</dbReference>
<organism evidence="10 11">
    <name type="scientific">Sphingomonas ginkgonis</name>
    <dbReference type="NCBI Taxonomy" id="2315330"/>
    <lineage>
        <taxon>Bacteria</taxon>
        <taxon>Pseudomonadati</taxon>
        <taxon>Pseudomonadota</taxon>
        <taxon>Alphaproteobacteria</taxon>
        <taxon>Sphingomonadales</taxon>
        <taxon>Sphingomonadaceae</taxon>
        <taxon>Sphingomonas</taxon>
    </lineage>
</organism>
<evidence type="ECO:0000259" key="8">
    <source>
        <dbReference type="PROSITE" id="PS50893"/>
    </source>
</evidence>
<dbReference type="OrthoDB" id="9787557at2"/>
<dbReference type="SMART" id="SM00382">
    <property type="entry name" value="AAA"/>
    <property type="match status" value="1"/>
</dbReference>
<dbReference type="EMBL" id="RWJF01000001">
    <property type="protein sequence ID" value="RST31448.1"/>
    <property type="molecule type" value="Genomic_DNA"/>
</dbReference>
<keyword evidence="11" id="KW-1185">Reference proteome</keyword>
<dbReference type="SUPFAM" id="SSF90123">
    <property type="entry name" value="ABC transporter transmembrane region"/>
    <property type="match status" value="1"/>
</dbReference>
<evidence type="ECO:0000256" key="3">
    <source>
        <dbReference type="ARBA" id="ARBA00022741"/>
    </source>
</evidence>
<keyword evidence="4" id="KW-0067">ATP-binding</keyword>